<dbReference type="Pfam" id="PF00941">
    <property type="entry name" value="FAD_binding_5"/>
    <property type="match status" value="1"/>
</dbReference>
<dbReference type="PATRIC" id="fig|1280514.3.peg.1834"/>
<dbReference type="InterPro" id="IPR036683">
    <property type="entry name" value="CO_DH_flav_C_dom_sf"/>
</dbReference>
<keyword evidence="1" id="KW-0285">Flavoprotein</keyword>
<evidence type="ECO:0000256" key="2">
    <source>
        <dbReference type="ARBA" id="ARBA00022827"/>
    </source>
</evidence>
<dbReference type="Gene3D" id="3.30.390.50">
    <property type="entry name" value="CO dehydrogenase flavoprotein, C-terminal domain"/>
    <property type="match status" value="1"/>
</dbReference>
<dbReference type="Pfam" id="PF03450">
    <property type="entry name" value="CO_deh_flav_C"/>
    <property type="match status" value="1"/>
</dbReference>
<evidence type="ECO:0000256" key="3">
    <source>
        <dbReference type="ARBA" id="ARBA00023002"/>
    </source>
</evidence>
<reference evidence="5 6" key="1">
    <citation type="submission" date="2015-01" db="EMBL/GenBank/DDBJ databases">
        <title>Draft genome of the acidophilic iron oxidizer Acidithrix ferrooxidans strain Py-F3.</title>
        <authorList>
            <person name="Poehlein A."/>
            <person name="Eisen S."/>
            <person name="Schloemann M."/>
            <person name="Johnson B.D."/>
            <person name="Daniel R."/>
            <person name="Muehling M."/>
        </authorList>
    </citation>
    <scope>NUCLEOTIDE SEQUENCE [LARGE SCALE GENOMIC DNA]</scope>
    <source>
        <strain evidence="5 6">Py-F3</strain>
    </source>
</reference>
<feature type="domain" description="FAD-binding PCMH-type" evidence="4">
    <location>
        <begin position="1"/>
        <end position="176"/>
    </location>
</feature>
<evidence type="ECO:0000313" key="6">
    <source>
        <dbReference type="Proteomes" id="UP000032360"/>
    </source>
</evidence>
<dbReference type="FunFam" id="3.30.465.10:FF:000017">
    <property type="entry name" value="Xanthine dehydrogenase, FAD binding subunit"/>
    <property type="match status" value="1"/>
</dbReference>
<comment type="caution">
    <text evidence="5">The sequence shown here is derived from an EMBL/GenBank/DDBJ whole genome shotgun (WGS) entry which is preliminary data.</text>
</comment>
<dbReference type="Gene3D" id="3.30.465.10">
    <property type="match status" value="1"/>
</dbReference>
<dbReference type="RefSeq" id="WP_052605147.1">
    <property type="nucleotide sequence ID" value="NZ_JXYS01000031.1"/>
</dbReference>
<dbReference type="Gene3D" id="3.30.43.10">
    <property type="entry name" value="Uridine Diphospho-n-acetylenolpyruvylglucosamine Reductase, domain 2"/>
    <property type="match status" value="1"/>
</dbReference>
<dbReference type="EMBL" id="JXYS01000031">
    <property type="protein sequence ID" value="KJF17701.1"/>
    <property type="molecule type" value="Genomic_DNA"/>
</dbReference>
<dbReference type="Proteomes" id="UP000032360">
    <property type="component" value="Unassembled WGS sequence"/>
</dbReference>
<dbReference type="PROSITE" id="PS51387">
    <property type="entry name" value="FAD_PCMH"/>
    <property type="match status" value="1"/>
</dbReference>
<dbReference type="GO" id="GO:0016491">
    <property type="term" value="F:oxidoreductase activity"/>
    <property type="evidence" value="ECO:0007669"/>
    <property type="project" value="UniProtKB-KW"/>
</dbReference>
<dbReference type="InterPro" id="IPR005107">
    <property type="entry name" value="CO_DH_flav_C"/>
</dbReference>
<keyword evidence="3 5" id="KW-0560">Oxidoreductase</keyword>
<dbReference type="PANTHER" id="PTHR42659">
    <property type="entry name" value="XANTHINE DEHYDROGENASE SUBUNIT C-RELATED"/>
    <property type="match status" value="1"/>
</dbReference>
<evidence type="ECO:0000256" key="1">
    <source>
        <dbReference type="ARBA" id="ARBA00022630"/>
    </source>
</evidence>
<dbReference type="AlphaFoldDB" id="A0A0D8HKU8"/>
<proteinExistence type="predicted"/>
<dbReference type="InterPro" id="IPR016167">
    <property type="entry name" value="FAD-bd_PCMH_sub1"/>
</dbReference>
<protein>
    <submittedName>
        <fullName evidence="5">Carbon monoxide dehydrogenase medium chain</fullName>
        <ecNumber evidence="5">1.2.99.2</ecNumber>
    </submittedName>
</protein>
<evidence type="ECO:0000259" key="4">
    <source>
        <dbReference type="PROSITE" id="PS51387"/>
    </source>
</evidence>
<dbReference type="PANTHER" id="PTHR42659:SF2">
    <property type="entry name" value="XANTHINE DEHYDROGENASE SUBUNIT C-RELATED"/>
    <property type="match status" value="1"/>
</dbReference>
<accession>A0A0D8HKU8</accession>
<sequence>MFPSSFDYVRASSVAEAISILANEEDAKLLAGGHSLLPLMKLRLASPSKLVDIGRISELSYIEDRGEYVAVGALTRHRDLEVSAVLGSSVPMLSHVASLVGDPSVRHRGTIGGSVAHGDGASDLPAAVLALDATMVAQGPNGTREIPASEFFLGFLETALEEGEILTEIKVPKIHGGWSYQKFNRRAQDWAIVGVAAVRNGSTKVSLVNMGSMPLRALATEAAMNSGASISDAAALAAEGIDPPADLNASADYRRHLASVLVKRALEEASSS</sequence>
<gene>
    <name evidence="5" type="primary">cutM</name>
    <name evidence="5" type="ORF">AXFE_14090</name>
</gene>
<dbReference type="InterPro" id="IPR051312">
    <property type="entry name" value="Diverse_Substr_Oxidored"/>
</dbReference>
<keyword evidence="2" id="KW-0274">FAD</keyword>
<dbReference type="InterPro" id="IPR016166">
    <property type="entry name" value="FAD-bd_PCMH"/>
</dbReference>
<dbReference type="GO" id="GO:0071949">
    <property type="term" value="F:FAD binding"/>
    <property type="evidence" value="ECO:0007669"/>
    <property type="project" value="InterPro"/>
</dbReference>
<dbReference type="SUPFAM" id="SSF55447">
    <property type="entry name" value="CO dehydrogenase flavoprotein C-terminal domain-like"/>
    <property type="match status" value="1"/>
</dbReference>
<evidence type="ECO:0000313" key="5">
    <source>
        <dbReference type="EMBL" id="KJF17701.1"/>
    </source>
</evidence>
<dbReference type="STRING" id="1280514.AXFE_14090"/>
<dbReference type="EC" id="1.2.99.2" evidence="5"/>
<keyword evidence="6" id="KW-1185">Reference proteome</keyword>
<dbReference type="OrthoDB" id="9793944at2"/>
<name>A0A0D8HKU8_9ACTN</name>
<dbReference type="InterPro" id="IPR002346">
    <property type="entry name" value="Mopterin_DH_FAD-bd"/>
</dbReference>
<dbReference type="SUPFAM" id="SSF56176">
    <property type="entry name" value="FAD-binding/transporter-associated domain-like"/>
    <property type="match status" value="1"/>
</dbReference>
<dbReference type="SMART" id="SM01092">
    <property type="entry name" value="CO_deh_flav_C"/>
    <property type="match status" value="1"/>
</dbReference>
<dbReference type="InterPro" id="IPR016169">
    <property type="entry name" value="FAD-bd_PCMH_sub2"/>
</dbReference>
<organism evidence="5 6">
    <name type="scientific">Acidithrix ferrooxidans</name>
    <dbReference type="NCBI Taxonomy" id="1280514"/>
    <lineage>
        <taxon>Bacteria</taxon>
        <taxon>Bacillati</taxon>
        <taxon>Actinomycetota</taxon>
        <taxon>Acidimicrobiia</taxon>
        <taxon>Acidimicrobiales</taxon>
        <taxon>Acidimicrobiaceae</taxon>
        <taxon>Acidithrix</taxon>
    </lineage>
</organism>
<dbReference type="InterPro" id="IPR036318">
    <property type="entry name" value="FAD-bd_PCMH-like_sf"/>
</dbReference>